<comment type="caution">
    <text evidence="8">The sequence shown here is derived from an EMBL/GenBank/DDBJ whole genome shotgun (WGS) entry which is preliminary data.</text>
</comment>
<dbReference type="PANTHER" id="PTHR12810:SF0">
    <property type="entry name" value="SMALL RIBOSOMAL SUBUNIT PROTEIN MS29"/>
    <property type="match status" value="1"/>
</dbReference>
<evidence type="ECO:0000313" key="8">
    <source>
        <dbReference type="EMBL" id="EDO05719.1"/>
    </source>
</evidence>
<dbReference type="InterPro" id="IPR027417">
    <property type="entry name" value="P-loop_NTPase"/>
</dbReference>
<organism evidence="8 9">
    <name type="scientific">Babesia bovis</name>
    <dbReference type="NCBI Taxonomy" id="5865"/>
    <lineage>
        <taxon>Eukaryota</taxon>
        <taxon>Sar</taxon>
        <taxon>Alveolata</taxon>
        <taxon>Apicomplexa</taxon>
        <taxon>Aconoidasida</taxon>
        <taxon>Piroplasmida</taxon>
        <taxon>Babesiidae</taxon>
        <taxon>Babesia</taxon>
    </lineage>
</organism>
<dbReference type="OMA" id="NGWIPSY"/>
<dbReference type="InterPro" id="IPR019368">
    <property type="entry name" value="Ribosomal_mS29"/>
</dbReference>
<reference evidence="8 9" key="1">
    <citation type="journal article" date="2007" name="PLoS Pathog.">
        <title>Genome sequence of Babesia bovis and comparative analysis of apicomplexan hemoprotozoa.</title>
        <authorList>
            <person name="Brayton K.A."/>
            <person name="Lau A.O.T."/>
            <person name="Herndon D.R."/>
            <person name="Hannick L."/>
            <person name="Kappmeyer L.S."/>
            <person name="Berens S.J."/>
            <person name="Bidwell S.L."/>
            <person name="Brown W.C."/>
            <person name="Crabtree J."/>
            <person name="Fadrosh D."/>
            <person name="Feldblum T."/>
            <person name="Forberger H.A."/>
            <person name="Haas B.J."/>
            <person name="Howell J.M."/>
            <person name="Khouri H."/>
            <person name="Koo H."/>
            <person name="Mann D.J."/>
            <person name="Norimine J."/>
            <person name="Paulsen I.T."/>
            <person name="Radune D."/>
            <person name="Ren Q."/>
            <person name="Smith R.K. Jr."/>
            <person name="Suarez C.E."/>
            <person name="White O."/>
            <person name="Wortman J.R."/>
            <person name="Knowles D.P. Jr."/>
            <person name="McElwain T.F."/>
            <person name="Nene V.M."/>
        </authorList>
    </citation>
    <scope>NUCLEOTIDE SEQUENCE [LARGE SCALE GENOMIC DNA]</scope>
    <source>
        <strain evidence="8">T2Bo</strain>
    </source>
</reference>
<keyword evidence="4" id="KW-0689">Ribosomal protein</keyword>
<evidence type="ECO:0000256" key="1">
    <source>
        <dbReference type="ARBA" id="ARBA00004173"/>
    </source>
</evidence>
<name>A7AV93_BABBO</name>
<comment type="subcellular location">
    <subcellularLocation>
        <location evidence="1">Mitochondrion</location>
    </subcellularLocation>
</comment>
<dbReference type="VEuPathDB" id="PiroplasmaDB:BBOV_IV001220"/>
<accession>A7AV93</accession>
<dbReference type="PANTHER" id="PTHR12810">
    <property type="entry name" value="MITOCHONDRIAL 28S RIBOSOMAL PROTEIN S29"/>
    <property type="match status" value="1"/>
</dbReference>
<dbReference type="InParanoid" id="A7AV93"/>
<gene>
    <name evidence="8" type="ORF">BBOV_IV001220</name>
</gene>
<keyword evidence="9" id="KW-1185">Reference proteome</keyword>
<keyword evidence="5" id="KW-0496">Mitochondrion</keyword>
<evidence type="ECO:0000256" key="2">
    <source>
        <dbReference type="ARBA" id="ARBA00009863"/>
    </source>
</evidence>
<keyword evidence="6" id="KW-0687">Ribonucleoprotein</keyword>
<dbReference type="Pfam" id="PF10236">
    <property type="entry name" value="DAP3"/>
    <property type="match status" value="2"/>
</dbReference>
<dbReference type="Proteomes" id="UP000002173">
    <property type="component" value="Unassembled WGS sequence"/>
</dbReference>
<dbReference type="GO" id="GO:0005763">
    <property type="term" value="C:mitochondrial small ribosomal subunit"/>
    <property type="evidence" value="ECO:0007669"/>
    <property type="project" value="TreeGrafter"/>
</dbReference>
<proteinExistence type="inferred from homology"/>
<reference evidence="9" key="2">
    <citation type="journal article" date="2020" name="Data Brief">
        <title>Transcriptome dataset of Babesia bovis life stages within vertebrate and invertebrate hosts.</title>
        <authorList>
            <person name="Ueti M.W."/>
            <person name="Johnson W.C."/>
            <person name="Kappmeyer L.S."/>
            <person name="Herndon D.R."/>
            <person name="Mousel M.R."/>
            <person name="Reif K.E."/>
            <person name="Taus N.S."/>
            <person name="Ifeonu O.O."/>
            <person name="Silva J.C."/>
            <person name="Suarez C.E."/>
            <person name="Brayton K.A."/>
        </authorList>
    </citation>
    <scope>NUCLEOTIDE SEQUENCE [LARGE SCALE GENOMIC DNA]</scope>
</reference>
<dbReference type="AlphaFoldDB" id="A7AV93"/>
<evidence type="ECO:0000256" key="3">
    <source>
        <dbReference type="ARBA" id="ARBA00022946"/>
    </source>
</evidence>
<sequence>MAKRAINFSLPKTVEAVRRTLGRRARNRAVTRRGDDTHQSAEALIKTQFSLTEDAYRHYGVSKGMLPAHLADKDAFKIDESRLYTDFEDTTPNSIASIVALRPDDMLTALPEGCCGDVLKDIAILPEGQKLGIVKRKIATEIISQLKQYSTKPVINRRGILLDGKRGTGKSYVLNHVALWARKNGWMVILEPSPSKYAREIGTIKRSNAGVYIQSEFAVKFLETLMTSNRDNLERIECNLKYYGKIALDGNTVEYTKRMFNPVIQKAVAEELEIYAEEEGADVGRLCYVNQMQQLQCEIERLKLWHSYRQQFKIPVLSDVLASPTNLAQIASFGIENETYANQAVYELFDQLKHQTAMPLVIITDEYNECFPVSEYLSIKYDNTKFNGWIPSYHLAMPRLFSKFDGNHYKRGAYNVAISYTKQA</sequence>
<dbReference type="STRING" id="5865.A7AV93"/>
<protein>
    <recommendedName>
        <fullName evidence="7">Small ribosomal subunit protein mS29</fullName>
    </recommendedName>
</protein>
<evidence type="ECO:0000313" key="9">
    <source>
        <dbReference type="Proteomes" id="UP000002173"/>
    </source>
</evidence>
<keyword evidence="3" id="KW-0809">Transit peptide</keyword>
<dbReference type="GO" id="GO:0003735">
    <property type="term" value="F:structural constituent of ribosome"/>
    <property type="evidence" value="ECO:0007669"/>
    <property type="project" value="TreeGrafter"/>
</dbReference>
<evidence type="ECO:0000256" key="5">
    <source>
        <dbReference type="ARBA" id="ARBA00023128"/>
    </source>
</evidence>
<comment type="similarity">
    <text evidence="2">Belongs to the mitochondrion-specific ribosomal protein mS29 family.</text>
</comment>
<dbReference type="SUPFAM" id="SSF52540">
    <property type="entry name" value="P-loop containing nucleoside triphosphate hydrolases"/>
    <property type="match status" value="1"/>
</dbReference>
<dbReference type="EMBL" id="AAXT01000004">
    <property type="protein sequence ID" value="EDO05719.1"/>
    <property type="molecule type" value="Genomic_DNA"/>
</dbReference>
<evidence type="ECO:0000256" key="6">
    <source>
        <dbReference type="ARBA" id="ARBA00023274"/>
    </source>
</evidence>
<evidence type="ECO:0000256" key="7">
    <source>
        <dbReference type="ARBA" id="ARBA00035140"/>
    </source>
</evidence>
<dbReference type="eggNOG" id="ENOG502S5SI">
    <property type="taxonomic scope" value="Eukaryota"/>
</dbReference>
<reference evidence="9" key="3">
    <citation type="journal article" date="2021" name="Int. J. Parasitol.">
        <title>Comparative analysis of gene expression between Babesia bovis blood stages and kinetes allowed by improved genome annotation.</title>
        <authorList>
            <person name="Ueti M.W."/>
            <person name="Johnson W.C."/>
            <person name="Kappmeyer L.S."/>
            <person name="Herndon D.R."/>
            <person name="Mousel M.R."/>
            <person name="Reif K.E."/>
            <person name="Taus N.S."/>
            <person name="Ifeonu O.O."/>
            <person name="Silva J.C."/>
            <person name="Suarez C.E."/>
            <person name="Brayton K.A."/>
        </authorList>
    </citation>
    <scope>NUCLEOTIDE SEQUENCE [LARGE SCALE GENOMIC DNA]</scope>
</reference>
<evidence type="ECO:0000256" key="4">
    <source>
        <dbReference type="ARBA" id="ARBA00022980"/>
    </source>
</evidence>